<dbReference type="EMBL" id="JAFJZO010000023">
    <property type="protein sequence ID" value="KAG5504410.1"/>
    <property type="molecule type" value="Genomic_DNA"/>
</dbReference>
<dbReference type="OrthoDB" id="3509362at2759"/>
<proteinExistence type="predicted"/>
<dbReference type="SMART" id="SM00829">
    <property type="entry name" value="PKS_ER"/>
    <property type="match status" value="1"/>
</dbReference>
<evidence type="ECO:0000256" key="1">
    <source>
        <dbReference type="ARBA" id="ARBA00022857"/>
    </source>
</evidence>
<reference evidence="4 5" key="1">
    <citation type="submission" date="2021-02" db="EMBL/GenBank/DDBJ databases">
        <title>Porcisia hertigi Genome sequencing and assembly.</title>
        <authorList>
            <person name="Almutairi H."/>
            <person name="Gatherer D."/>
        </authorList>
    </citation>
    <scope>NUCLEOTIDE SEQUENCE [LARGE SCALE GENOMIC DNA]</scope>
    <source>
        <strain evidence="4 5">C119</strain>
    </source>
</reference>
<dbReference type="InterPro" id="IPR020843">
    <property type="entry name" value="ER"/>
</dbReference>
<dbReference type="GO" id="GO:0016651">
    <property type="term" value="F:oxidoreductase activity, acting on NAD(P)H"/>
    <property type="evidence" value="ECO:0007669"/>
    <property type="project" value="TreeGrafter"/>
</dbReference>
<dbReference type="CDD" id="cd05276">
    <property type="entry name" value="p53_inducible_oxidoreductase"/>
    <property type="match status" value="1"/>
</dbReference>
<feature type="domain" description="Enoyl reductase (ER)" evidence="3">
    <location>
        <begin position="11"/>
        <end position="330"/>
    </location>
</feature>
<comment type="caution">
    <text evidence="4">The sequence shown here is derived from an EMBL/GenBank/DDBJ whole genome shotgun (WGS) entry which is preliminary data.</text>
</comment>
<dbReference type="InterPro" id="IPR014189">
    <property type="entry name" value="Quinone_OxRdtase_PIG3"/>
</dbReference>
<name>A0A836LDP1_9TRYP</name>
<dbReference type="PANTHER" id="PTHR48106">
    <property type="entry name" value="QUINONE OXIDOREDUCTASE PIG3-RELATED"/>
    <property type="match status" value="1"/>
</dbReference>
<protein>
    <recommendedName>
        <fullName evidence="3">Enoyl reductase (ER) domain-containing protein</fullName>
    </recommendedName>
</protein>
<dbReference type="SUPFAM" id="SSF51735">
    <property type="entry name" value="NAD(P)-binding Rossmann-fold domains"/>
    <property type="match status" value="1"/>
</dbReference>
<dbReference type="NCBIfam" id="TIGR02824">
    <property type="entry name" value="quinone_pig3"/>
    <property type="match status" value="1"/>
</dbReference>
<dbReference type="SUPFAM" id="SSF50129">
    <property type="entry name" value="GroES-like"/>
    <property type="match status" value="1"/>
</dbReference>
<organism evidence="4 5">
    <name type="scientific">Porcisia hertigi</name>
    <dbReference type="NCBI Taxonomy" id="2761500"/>
    <lineage>
        <taxon>Eukaryota</taxon>
        <taxon>Discoba</taxon>
        <taxon>Euglenozoa</taxon>
        <taxon>Kinetoplastea</taxon>
        <taxon>Metakinetoplastina</taxon>
        <taxon>Trypanosomatida</taxon>
        <taxon>Trypanosomatidae</taxon>
        <taxon>Leishmaniinae</taxon>
        <taxon>Porcisia</taxon>
    </lineage>
</organism>
<dbReference type="PANTHER" id="PTHR48106:SF18">
    <property type="entry name" value="QUINONE OXIDOREDUCTASE PIG3"/>
    <property type="match status" value="1"/>
</dbReference>
<gene>
    <name evidence="4" type="ORF">JKF63_04862</name>
</gene>
<keyword evidence="1" id="KW-0521">NADP</keyword>
<dbReference type="GeneID" id="94290910"/>
<evidence type="ECO:0000259" key="3">
    <source>
        <dbReference type="SMART" id="SM00829"/>
    </source>
</evidence>
<evidence type="ECO:0000313" key="4">
    <source>
        <dbReference type="EMBL" id="KAG5504410.1"/>
    </source>
</evidence>
<dbReference type="GO" id="GO:0070402">
    <property type="term" value="F:NADPH binding"/>
    <property type="evidence" value="ECO:0007669"/>
    <property type="project" value="TreeGrafter"/>
</dbReference>
<dbReference type="AlphaFoldDB" id="A0A836LDP1"/>
<dbReference type="InterPro" id="IPR013154">
    <property type="entry name" value="ADH-like_N"/>
</dbReference>
<dbReference type="Gene3D" id="3.90.180.10">
    <property type="entry name" value="Medium-chain alcohol dehydrogenases, catalytic domain"/>
    <property type="match status" value="1"/>
</dbReference>
<accession>A0A836LDP1</accession>
<sequence length="340" mass="36795">MMRALTLKGFGGVDMMAISEVPKAVVSKGTDVLIKVMTAGVNRADVSQRRGDYALPEGANELLGLEVAGVVEQVGSSAKQKIKEGDQVMALLSGGGYADYAVAHMGCVMPIPQGYSFSEAAAIPETFITAWQILNRHGKVKPGQKVLIHAGASGVGCASAQITEKYFKATAITTSSQEKVDVCKSYASVALSRTRDELGWAFAPKLKRIFGEESVNVIVDPVFGGTYLTENTQVLAHDGHLIVISFMGGALVEMNALPLFRERAQITFSKLRCRSDHYKAELVTTFEQEIMPYINERIISPIVHRTFPLEEAAAAHTFVEENRGYGKVVLTLCEPPKPSL</sequence>
<dbReference type="InterPro" id="IPR011032">
    <property type="entry name" value="GroES-like_sf"/>
</dbReference>
<evidence type="ECO:0000313" key="5">
    <source>
        <dbReference type="Proteomes" id="UP000674318"/>
    </source>
</evidence>
<evidence type="ECO:0000256" key="2">
    <source>
        <dbReference type="ARBA" id="ARBA00023002"/>
    </source>
</evidence>
<dbReference type="Gene3D" id="3.40.50.720">
    <property type="entry name" value="NAD(P)-binding Rossmann-like Domain"/>
    <property type="match status" value="1"/>
</dbReference>
<dbReference type="Pfam" id="PF13602">
    <property type="entry name" value="ADH_zinc_N_2"/>
    <property type="match status" value="1"/>
</dbReference>
<dbReference type="Pfam" id="PF08240">
    <property type="entry name" value="ADH_N"/>
    <property type="match status" value="1"/>
</dbReference>
<dbReference type="RefSeq" id="XP_067757033.1">
    <property type="nucleotide sequence ID" value="XM_067900833.1"/>
</dbReference>
<dbReference type="Proteomes" id="UP000674318">
    <property type="component" value="Unassembled WGS sequence"/>
</dbReference>
<dbReference type="InterPro" id="IPR036291">
    <property type="entry name" value="NAD(P)-bd_dom_sf"/>
</dbReference>
<keyword evidence="2" id="KW-0560">Oxidoreductase</keyword>
<keyword evidence="5" id="KW-1185">Reference proteome</keyword>
<dbReference type="KEGG" id="phet:94290910"/>